<proteinExistence type="predicted"/>
<comment type="caution">
    <text evidence="2">The sequence shown here is derived from an EMBL/GenBank/DDBJ whole genome shotgun (WGS) entry which is preliminary data.</text>
</comment>
<organism evidence="2 3">
    <name type="scientific">Hepatospora eriocheir</name>
    <dbReference type="NCBI Taxonomy" id="1081669"/>
    <lineage>
        <taxon>Eukaryota</taxon>
        <taxon>Fungi</taxon>
        <taxon>Fungi incertae sedis</taxon>
        <taxon>Microsporidia</taxon>
        <taxon>Hepatosporidae</taxon>
        <taxon>Hepatospora</taxon>
    </lineage>
</organism>
<dbReference type="EMBL" id="LVKB01000040">
    <property type="protein sequence ID" value="ORD97127.1"/>
    <property type="molecule type" value="Genomic_DNA"/>
</dbReference>
<keyword evidence="1" id="KW-0732">Signal</keyword>
<evidence type="ECO:0000313" key="2">
    <source>
        <dbReference type="EMBL" id="ORD97127.1"/>
    </source>
</evidence>
<dbReference type="VEuPathDB" id="MicrosporidiaDB:HERIO_2717"/>
<keyword evidence="3" id="KW-1185">Reference proteome</keyword>
<name>A0A1X0QBI9_9MICR</name>
<evidence type="ECO:0000256" key="1">
    <source>
        <dbReference type="SAM" id="SignalP"/>
    </source>
</evidence>
<protein>
    <submittedName>
        <fullName evidence="2">Uncharacterized protein</fullName>
    </submittedName>
</protein>
<feature type="signal peptide" evidence="1">
    <location>
        <begin position="1"/>
        <end position="19"/>
    </location>
</feature>
<dbReference type="Proteomes" id="UP000192356">
    <property type="component" value="Unassembled WGS sequence"/>
</dbReference>
<dbReference type="AlphaFoldDB" id="A0A1X0QBI9"/>
<gene>
    <name evidence="2" type="ORF">HERIO_2717</name>
</gene>
<accession>A0A1X0QBI9</accession>
<evidence type="ECO:0000313" key="3">
    <source>
        <dbReference type="Proteomes" id="UP000192356"/>
    </source>
</evidence>
<sequence>MSYYLNFILSLVVWRFVEAESTVTAVFYKQIVVQNLLPSARELELMNLCSYMITI</sequence>
<feature type="chain" id="PRO_5012439470" evidence="1">
    <location>
        <begin position="20"/>
        <end position="55"/>
    </location>
</feature>
<reference evidence="2 3" key="1">
    <citation type="journal article" date="2017" name="Environ. Microbiol.">
        <title>Decay of the glycolytic pathway and adaptation to intranuclear parasitism within Enterocytozoonidae microsporidia.</title>
        <authorList>
            <person name="Wiredu Boakye D."/>
            <person name="Jaroenlak P."/>
            <person name="Prachumwat A."/>
            <person name="Williams T.A."/>
            <person name="Bateman K.S."/>
            <person name="Itsathitphaisarn O."/>
            <person name="Sritunyalucksana K."/>
            <person name="Paszkiewicz K.H."/>
            <person name="Moore K.A."/>
            <person name="Stentiford G.D."/>
            <person name="Williams B.A."/>
        </authorList>
    </citation>
    <scope>NUCLEOTIDE SEQUENCE [LARGE SCALE GENOMIC DNA]</scope>
    <source>
        <strain evidence="2 3">GB1</strain>
    </source>
</reference>